<dbReference type="Gene3D" id="3.90.25.60">
    <property type="match status" value="1"/>
</dbReference>
<dbReference type="EMBL" id="CP017147">
    <property type="protein sequence ID" value="AOO80577.1"/>
    <property type="molecule type" value="Genomic_DNA"/>
</dbReference>
<dbReference type="KEGG" id="bvv:BHK69_08980"/>
<dbReference type="Proteomes" id="UP000094969">
    <property type="component" value="Chromosome"/>
</dbReference>
<name>A0A1D7TZM3_9HYPH</name>
<evidence type="ECO:0000313" key="2">
    <source>
        <dbReference type="EMBL" id="AOO80577.1"/>
    </source>
</evidence>
<protein>
    <submittedName>
        <fullName evidence="2">Nucleoside-diphosphate sugar epimerase</fullName>
    </submittedName>
</protein>
<dbReference type="AlphaFoldDB" id="A0A1D7TZM3"/>
<organism evidence="2 3">
    <name type="scientific">Bosea vaviloviae</name>
    <dbReference type="NCBI Taxonomy" id="1526658"/>
    <lineage>
        <taxon>Bacteria</taxon>
        <taxon>Pseudomonadati</taxon>
        <taxon>Pseudomonadota</taxon>
        <taxon>Alphaproteobacteria</taxon>
        <taxon>Hyphomicrobiales</taxon>
        <taxon>Boseaceae</taxon>
        <taxon>Bosea</taxon>
    </lineage>
</organism>
<keyword evidence="3" id="KW-1185">Reference proteome</keyword>
<evidence type="ECO:0000259" key="1">
    <source>
        <dbReference type="Pfam" id="PF01370"/>
    </source>
</evidence>
<sequence>MTAAARILVTGSAGRVGSKVVRRLLDAGRAVAGFDLRPAGIEHPAYREVLGRFDDRTAAMDAVSDADAILHLGAFMSWLPTDGDRLFRANVEGTRVLLEEAARVKSRRLVFASSGEVYPENVPDYLPLDEDHPLKPRSPYGLTKLLGEELVRFFERTSDMPATILRFSHTQDAAELLDPESVFSGPRFFLHPKIRQQEGFGNTAAVALLKQADDGREALVLSRNESGRPFQMHITDTRDMVDGILLALDHQAAAGRTYNLGAAEPVDFAAALPGMAELTGLPLKTIDLPGNGVFYRTSNARIRTELGYEPRWTFDRMIEEAAQAWAKRRS</sequence>
<gene>
    <name evidence="2" type="ORF">BHK69_08980</name>
</gene>
<dbReference type="PANTHER" id="PTHR43245">
    <property type="entry name" value="BIFUNCTIONAL POLYMYXIN RESISTANCE PROTEIN ARNA"/>
    <property type="match status" value="1"/>
</dbReference>
<dbReference type="Pfam" id="PF01370">
    <property type="entry name" value="Epimerase"/>
    <property type="match status" value="1"/>
</dbReference>
<reference evidence="2 3" key="1">
    <citation type="journal article" date="2015" name="Antonie Van Leeuwenhoek">
        <title>Bosea vaviloviae sp. nov., a new species of slow-growing rhizobia isolated from nodules of the relict species Vavilovia formosa (Stev.) Fed.</title>
        <authorList>
            <person name="Safronova V.I."/>
            <person name="Kuznetsova I.G."/>
            <person name="Sazanova A.L."/>
            <person name="Kimeklis A.K."/>
            <person name="Belimov A.A."/>
            <person name="Andronov E.E."/>
            <person name="Pinaev A.G."/>
            <person name="Chizhevskaya E.P."/>
            <person name="Pukhaev A.R."/>
            <person name="Popov K.P."/>
            <person name="Willems A."/>
            <person name="Tikhonovich I.A."/>
        </authorList>
    </citation>
    <scope>NUCLEOTIDE SEQUENCE [LARGE SCALE GENOMIC DNA]</scope>
    <source>
        <strain evidence="2 3">Vaf18</strain>
    </source>
</reference>
<dbReference type="InterPro" id="IPR001509">
    <property type="entry name" value="Epimerase_deHydtase"/>
</dbReference>
<dbReference type="RefSeq" id="WP_069689795.1">
    <property type="nucleotide sequence ID" value="NZ_CP017147.1"/>
</dbReference>
<accession>A0A1D7TZM3</accession>
<dbReference type="STRING" id="1526658.BHK69_08980"/>
<dbReference type="OrthoDB" id="9798669at2"/>
<feature type="domain" description="NAD-dependent epimerase/dehydratase" evidence="1">
    <location>
        <begin position="7"/>
        <end position="169"/>
    </location>
</feature>
<proteinExistence type="predicted"/>
<dbReference type="SUPFAM" id="SSF51735">
    <property type="entry name" value="NAD(P)-binding Rossmann-fold domains"/>
    <property type="match status" value="1"/>
</dbReference>
<dbReference type="Gene3D" id="3.40.50.720">
    <property type="entry name" value="NAD(P)-binding Rossmann-like Domain"/>
    <property type="match status" value="1"/>
</dbReference>
<dbReference type="InterPro" id="IPR036291">
    <property type="entry name" value="NAD(P)-bd_dom_sf"/>
</dbReference>
<evidence type="ECO:0000313" key="3">
    <source>
        <dbReference type="Proteomes" id="UP000094969"/>
    </source>
</evidence>
<dbReference type="InterPro" id="IPR050177">
    <property type="entry name" value="Lipid_A_modif_metabolic_enz"/>
</dbReference>